<organism evidence="1 2">
    <name type="scientific">Kipferlia bialata</name>
    <dbReference type="NCBI Taxonomy" id="797122"/>
    <lineage>
        <taxon>Eukaryota</taxon>
        <taxon>Metamonada</taxon>
        <taxon>Carpediemonas-like organisms</taxon>
        <taxon>Kipferlia</taxon>
    </lineage>
</organism>
<name>A0A391P3L6_9EUKA</name>
<accession>A0A391P3L6</accession>
<protein>
    <submittedName>
        <fullName evidence="1">Uncharacterized protein</fullName>
    </submittedName>
</protein>
<dbReference type="AlphaFoldDB" id="A0A391P3L6"/>
<keyword evidence="2" id="KW-1185">Reference proteome</keyword>
<sequence>VSCRIAHEACPPETLAEIRDMAVAEFLMELKDGDTVDGHLIKVKLAPALPGSSRFYTTSGVSSPCQSLVLRHAVHRCNKRWYREIVDKTERFHGVRGCFLQIVYSCPQVFRGSDGVPLTHKDEEVDVVYL</sequence>
<comment type="caution">
    <text evidence="1">The sequence shown here is derived from an EMBL/GenBank/DDBJ whole genome shotgun (WGS) entry which is preliminary data.</text>
</comment>
<dbReference type="Proteomes" id="UP000265618">
    <property type="component" value="Unassembled WGS sequence"/>
</dbReference>
<evidence type="ECO:0000313" key="1">
    <source>
        <dbReference type="EMBL" id="GCA62982.1"/>
    </source>
</evidence>
<evidence type="ECO:0000313" key="2">
    <source>
        <dbReference type="Proteomes" id="UP000265618"/>
    </source>
</evidence>
<gene>
    <name evidence="1" type="ORF">KIPB_007125</name>
</gene>
<feature type="non-terminal residue" evidence="1">
    <location>
        <position position="1"/>
    </location>
</feature>
<proteinExistence type="predicted"/>
<reference evidence="1 2" key="1">
    <citation type="journal article" date="2018" name="PLoS ONE">
        <title>The draft genome of Kipferlia bialata reveals reductive genome evolution in fornicate parasites.</title>
        <authorList>
            <person name="Tanifuji G."/>
            <person name="Takabayashi S."/>
            <person name="Kume K."/>
            <person name="Takagi M."/>
            <person name="Nakayama T."/>
            <person name="Kamikawa R."/>
            <person name="Inagaki Y."/>
            <person name="Hashimoto T."/>
        </authorList>
    </citation>
    <scope>NUCLEOTIDE SEQUENCE [LARGE SCALE GENOMIC DNA]</scope>
    <source>
        <strain evidence="1">NY0173</strain>
    </source>
</reference>
<dbReference type="EMBL" id="BDIP01001951">
    <property type="protein sequence ID" value="GCA62982.1"/>
    <property type="molecule type" value="Genomic_DNA"/>
</dbReference>